<dbReference type="PIRSF" id="PIRSF038971">
    <property type="entry name" value="PhnM"/>
    <property type="match status" value="1"/>
</dbReference>
<dbReference type="Gene3D" id="1.20.58.520">
    <property type="entry name" value="Amidohydrolase"/>
    <property type="match status" value="1"/>
</dbReference>
<dbReference type="GO" id="GO:0019700">
    <property type="term" value="P:organic phosphonate catabolic process"/>
    <property type="evidence" value="ECO:0007669"/>
    <property type="project" value="InterPro"/>
</dbReference>
<dbReference type="Gene3D" id="3.40.50.10910">
    <property type="entry name" value="Amidohydrolase"/>
    <property type="match status" value="1"/>
</dbReference>
<dbReference type="InterPro" id="IPR012696">
    <property type="entry name" value="PhnM"/>
</dbReference>
<dbReference type="InterPro" id="IPR032466">
    <property type="entry name" value="Metal_Hydrolase"/>
</dbReference>
<evidence type="ECO:0000313" key="2">
    <source>
        <dbReference type="Proteomes" id="UP000184076"/>
    </source>
</evidence>
<protein>
    <submittedName>
        <fullName evidence="1">Alpha-D-ribose 1-methylphosphonate 5-triphosphate diphosphatase</fullName>
    </submittedName>
</protein>
<dbReference type="PANTHER" id="PTHR43135">
    <property type="entry name" value="ALPHA-D-RIBOSE 1-METHYLPHOSPHONATE 5-TRIPHOSPHATE DIPHOSPHATASE"/>
    <property type="match status" value="1"/>
</dbReference>
<proteinExistence type="predicted"/>
<gene>
    <name evidence="1" type="ORF">SAMN02745206_01064</name>
</gene>
<evidence type="ECO:0000313" key="1">
    <source>
        <dbReference type="EMBL" id="SHE94708.1"/>
    </source>
</evidence>
<dbReference type="AlphaFoldDB" id="A0A1M4XMQ6"/>
<dbReference type="SUPFAM" id="SSF51556">
    <property type="entry name" value="Metallo-dependent hydrolases"/>
    <property type="match status" value="1"/>
</dbReference>
<dbReference type="InterPro" id="IPR011059">
    <property type="entry name" value="Metal-dep_hydrolase_composite"/>
</dbReference>
<dbReference type="Gene3D" id="2.30.40.10">
    <property type="entry name" value="Urease, subunit C, domain 1"/>
    <property type="match status" value="1"/>
</dbReference>
<sequence length="408" mass="44377">MKTLLYDGPIFDGRHLSPRGAILFDEKGILALDPPVKCPDPSWTTVRLDDALVVPALVDLHCDALEKCIEMRPGVHFDAEFALQALDRRLAAAGIGTFCHAVSLADSDLGLRSPDRAAELIRTIRRFARSEAATVRHLVHARYEVGSRRGARVLLELLDEDLVDVASIMDHTPGQGQFRSFEAYERYYSGTYNLTREEVQTMAREKRELRSEGWREIRRLTQRIVDQGIPLLSHDDDTAEKVRLVAGLGACGCEFPVTLEAAREAKARSMAVLVGAPNVVRGISSNGHLSARSAVAAGVVDALVSDYYPECLLQAPFVLTACTGGSLAAHLTKATEGPAKILGTRHPCGRLSPGRPADVAVLQMEGPWVRVSQLWIGGRKVYASGGPAWKRGEGSLRPVTPMEKTASA</sequence>
<accession>A0A1M4XMQ6</accession>
<dbReference type="NCBIfam" id="NF011984">
    <property type="entry name" value="PRK15446.1-5"/>
    <property type="match status" value="1"/>
</dbReference>
<dbReference type="Gene3D" id="3.30.110.90">
    <property type="entry name" value="Amidohydrolase"/>
    <property type="match status" value="1"/>
</dbReference>
<reference evidence="2" key="1">
    <citation type="submission" date="2016-11" db="EMBL/GenBank/DDBJ databases">
        <authorList>
            <person name="Varghese N."/>
            <person name="Submissions S."/>
        </authorList>
    </citation>
    <scope>NUCLEOTIDE SEQUENCE [LARGE SCALE GENOMIC DNA]</scope>
    <source>
        <strain evidence="2">DSM 9756</strain>
    </source>
</reference>
<dbReference type="PANTHER" id="PTHR43135:SF3">
    <property type="entry name" value="ALPHA-D-RIBOSE 1-METHYLPHOSPHONATE 5-TRIPHOSPHATE DIPHOSPHATASE"/>
    <property type="match status" value="1"/>
</dbReference>
<dbReference type="NCBIfam" id="NF011990">
    <property type="entry name" value="PRK15446.2-6"/>
    <property type="match status" value="1"/>
</dbReference>
<name>A0A1M4XMQ6_9BACT</name>
<dbReference type="RefSeq" id="WP_073037687.1">
    <property type="nucleotide sequence ID" value="NZ_FQVB01000009.1"/>
</dbReference>
<dbReference type="Proteomes" id="UP000184076">
    <property type="component" value="Unassembled WGS sequence"/>
</dbReference>
<dbReference type="OrthoDB" id="9785413at2"/>
<dbReference type="EMBL" id="FQVB01000009">
    <property type="protein sequence ID" value="SHE94708.1"/>
    <property type="molecule type" value="Genomic_DNA"/>
</dbReference>
<dbReference type="SUPFAM" id="SSF51338">
    <property type="entry name" value="Composite domain of metallo-dependent hydrolases"/>
    <property type="match status" value="1"/>
</dbReference>
<dbReference type="STRING" id="1121391.SAMN02745206_01064"/>
<organism evidence="1 2">
    <name type="scientific">Desulfacinum infernum DSM 9756</name>
    <dbReference type="NCBI Taxonomy" id="1121391"/>
    <lineage>
        <taxon>Bacteria</taxon>
        <taxon>Pseudomonadati</taxon>
        <taxon>Thermodesulfobacteriota</taxon>
        <taxon>Syntrophobacteria</taxon>
        <taxon>Syntrophobacterales</taxon>
        <taxon>Syntrophobacteraceae</taxon>
        <taxon>Desulfacinum</taxon>
    </lineage>
</organism>
<keyword evidence="2" id="KW-1185">Reference proteome</keyword>
<dbReference type="InterPro" id="IPR051781">
    <property type="entry name" value="Metallo-dep_Hydrolase"/>
</dbReference>
<dbReference type="GO" id="GO:0016810">
    <property type="term" value="F:hydrolase activity, acting on carbon-nitrogen (but not peptide) bonds"/>
    <property type="evidence" value="ECO:0007669"/>
    <property type="project" value="InterPro"/>
</dbReference>